<comment type="caution">
    <text evidence="1">The sequence shown here is derived from an EMBL/GenBank/DDBJ whole genome shotgun (WGS) entry which is preliminary data.</text>
</comment>
<dbReference type="AlphaFoldDB" id="A0A0F9CE25"/>
<evidence type="ECO:0000313" key="1">
    <source>
        <dbReference type="EMBL" id="KKK94936.1"/>
    </source>
</evidence>
<organism evidence="1">
    <name type="scientific">marine sediment metagenome</name>
    <dbReference type="NCBI Taxonomy" id="412755"/>
    <lineage>
        <taxon>unclassified sequences</taxon>
        <taxon>metagenomes</taxon>
        <taxon>ecological metagenomes</taxon>
    </lineage>
</organism>
<accession>A0A0F9CE25</accession>
<protein>
    <submittedName>
        <fullName evidence="1">Uncharacterized protein</fullName>
    </submittedName>
</protein>
<proteinExistence type="predicted"/>
<sequence>MKAHLKEMFPRDEWLAYLKAEEEEEYYKELEEEEFLDWTEEEQRRAAWKQ</sequence>
<name>A0A0F9CE25_9ZZZZ</name>
<gene>
    <name evidence="1" type="ORF">LCGC14_2677810</name>
</gene>
<dbReference type="EMBL" id="LAZR01047131">
    <property type="protein sequence ID" value="KKK94936.1"/>
    <property type="molecule type" value="Genomic_DNA"/>
</dbReference>
<reference evidence="1" key="1">
    <citation type="journal article" date="2015" name="Nature">
        <title>Complex archaea that bridge the gap between prokaryotes and eukaryotes.</title>
        <authorList>
            <person name="Spang A."/>
            <person name="Saw J.H."/>
            <person name="Jorgensen S.L."/>
            <person name="Zaremba-Niedzwiedzka K."/>
            <person name="Martijn J."/>
            <person name="Lind A.E."/>
            <person name="van Eijk R."/>
            <person name="Schleper C."/>
            <person name="Guy L."/>
            <person name="Ettema T.J."/>
        </authorList>
    </citation>
    <scope>NUCLEOTIDE SEQUENCE</scope>
</reference>